<dbReference type="Pfam" id="PF00443">
    <property type="entry name" value="UCH"/>
    <property type="match status" value="1"/>
</dbReference>
<dbReference type="STRING" id="6669.E9I1I3"/>
<keyword evidence="4" id="KW-0645">Protease</keyword>
<dbReference type="InterPro" id="IPR038765">
    <property type="entry name" value="Papain-like_cys_pep_sf"/>
</dbReference>
<dbReference type="Gene3D" id="3.90.70.10">
    <property type="entry name" value="Cysteine proteinases"/>
    <property type="match status" value="1"/>
</dbReference>
<evidence type="ECO:0000256" key="4">
    <source>
        <dbReference type="ARBA" id="ARBA00022670"/>
    </source>
</evidence>
<dbReference type="InParanoid" id="E9I1I3"/>
<keyword evidence="7" id="KW-0788">Thiol protease</keyword>
<reference evidence="9 10" key="1">
    <citation type="journal article" date="2011" name="Science">
        <title>The ecoresponsive genome of Daphnia pulex.</title>
        <authorList>
            <person name="Colbourne J.K."/>
            <person name="Pfrender M.E."/>
            <person name="Gilbert D."/>
            <person name="Thomas W.K."/>
            <person name="Tucker A."/>
            <person name="Oakley T.H."/>
            <person name="Tokishita S."/>
            <person name="Aerts A."/>
            <person name="Arnold G.J."/>
            <person name="Basu M.K."/>
            <person name="Bauer D.J."/>
            <person name="Caceres C.E."/>
            <person name="Carmel L."/>
            <person name="Casola C."/>
            <person name="Choi J.H."/>
            <person name="Detter J.C."/>
            <person name="Dong Q."/>
            <person name="Dusheyko S."/>
            <person name="Eads B.D."/>
            <person name="Frohlich T."/>
            <person name="Geiler-Samerotte K.A."/>
            <person name="Gerlach D."/>
            <person name="Hatcher P."/>
            <person name="Jogdeo S."/>
            <person name="Krijgsveld J."/>
            <person name="Kriventseva E.V."/>
            <person name="Kultz D."/>
            <person name="Laforsch C."/>
            <person name="Lindquist E."/>
            <person name="Lopez J."/>
            <person name="Manak J.R."/>
            <person name="Muller J."/>
            <person name="Pangilinan J."/>
            <person name="Patwardhan R.P."/>
            <person name="Pitluck S."/>
            <person name="Pritham E.J."/>
            <person name="Rechtsteiner A."/>
            <person name="Rho M."/>
            <person name="Rogozin I.B."/>
            <person name="Sakarya O."/>
            <person name="Salamov A."/>
            <person name="Schaack S."/>
            <person name="Shapiro H."/>
            <person name="Shiga Y."/>
            <person name="Skalitzky C."/>
            <person name="Smith Z."/>
            <person name="Souvorov A."/>
            <person name="Sung W."/>
            <person name="Tang Z."/>
            <person name="Tsuchiya D."/>
            <person name="Tu H."/>
            <person name="Vos H."/>
            <person name="Wang M."/>
            <person name="Wolf Y.I."/>
            <person name="Yamagata H."/>
            <person name="Yamada T."/>
            <person name="Ye Y."/>
            <person name="Shaw J.R."/>
            <person name="Andrews J."/>
            <person name="Crease T.J."/>
            <person name="Tang H."/>
            <person name="Lucas S.M."/>
            <person name="Robertson H.M."/>
            <person name="Bork P."/>
            <person name="Koonin E.V."/>
            <person name="Zdobnov E.M."/>
            <person name="Grigoriev I.V."/>
            <person name="Lynch M."/>
            <person name="Boore J.L."/>
        </authorList>
    </citation>
    <scope>NUCLEOTIDE SEQUENCE [LARGE SCALE GENOMIC DNA]</scope>
</reference>
<accession>E9I1I3</accession>
<dbReference type="AlphaFoldDB" id="E9I1I3"/>
<feature type="domain" description="USP" evidence="8">
    <location>
        <begin position="1"/>
        <end position="215"/>
    </location>
</feature>
<dbReference type="PANTHER" id="PTHR21646">
    <property type="entry name" value="UBIQUITIN CARBOXYL-TERMINAL HYDROLASE"/>
    <property type="match status" value="1"/>
</dbReference>
<dbReference type="InterPro" id="IPR028889">
    <property type="entry name" value="USP"/>
</dbReference>
<dbReference type="PhylomeDB" id="E9I1I3"/>
<evidence type="ECO:0000256" key="1">
    <source>
        <dbReference type="ARBA" id="ARBA00000707"/>
    </source>
</evidence>
<name>E9I1I3_DAPPU</name>
<keyword evidence="6" id="KW-0378">Hydrolase</keyword>
<dbReference type="EMBL" id="GL733793">
    <property type="protein sequence ID" value="EFX62148.1"/>
    <property type="molecule type" value="Genomic_DNA"/>
</dbReference>
<dbReference type="Proteomes" id="UP000000305">
    <property type="component" value="Unassembled WGS sequence"/>
</dbReference>
<comment type="similarity">
    <text evidence="2">Belongs to the peptidase C19 family.</text>
</comment>
<dbReference type="GO" id="GO:0004843">
    <property type="term" value="F:cysteine-type deubiquitinase activity"/>
    <property type="evidence" value="ECO:0007669"/>
    <property type="project" value="UniProtKB-EC"/>
</dbReference>
<evidence type="ECO:0000259" key="8">
    <source>
        <dbReference type="PROSITE" id="PS50235"/>
    </source>
</evidence>
<dbReference type="SUPFAM" id="SSF54001">
    <property type="entry name" value="Cysteine proteinases"/>
    <property type="match status" value="1"/>
</dbReference>
<dbReference type="OrthoDB" id="6385185at2759"/>
<dbReference type="EC" id="3.4.19.12" evidence="3"/>
<evidence type="ECO:0000313" key="10">
    <source>
        <dbReference type="Proteomes" id="UP000000305"/>
    </source>
</evidence>
<evidence type="ECO:0000256" key="7">
    <source>
        <dbReference type="ARBA" id="ARBA00022807"/>
    </source>
</evidence>
<comment type="catalytic activity">
    <reaction evidence="1">
        <text>Thiol-dependent hydrolysis of ester, thioester, amide, peptide and isopeptide bonds formed by the C-terminal Gly of ubiquitin (a 76-residue protein attached to proteins as an intracellular targeting signal).</text>
        <dbReference type="EC" id="3.4.19.12"/>
    </reaction>
</comment>
<protein>
    <recommendedName>
        <fullName evidence="3">ubiquitinyl hydrolase 1</fullName>
        <ecNumber evidence="3">3.4.19.12</ecNumber>
    </recommendedName>
</protein>
<organism evidence="9 10">
    <name type="scientific">Daphnia pulex</name>
    <name type="common">Water flea</name>
    <dbReference type="NCBI Taxonomy" id="6669"/>
    <lineage>
        <taxon>Eukaryota</taxon>
        <taxon>Metazoa</taxon>
        <taxon>Ecdysozoa</taxon>
        <taxon>Arthropoda</taxon>
        <taxon>Crustacea</taxon>
        <taxon>Branchiopoda</taxon>
        <taxon>Diplostraca</taxon>
        <taxon>Cladocera</taxon>
        <taxon>Anomopoda</taxon>
        <taxon>Daphniidae</taxon>
        <taxon>Daphnia</taxon>
    </lineage>
</organism>
<evidence type="ECO:0000256" key="3">
    <source>
        <dbReference type="ARBA" id="ARBA00012759"/>
    </source>
</evidence>
<dbReference type="HOGENOM" id="CLU_1284441_0_0_1"/>
<proteinExistence type="inferred from homology"/>
<dbReference type="PROSITE" id="PS50235">
    <property type="entry name" value="USP_3"/>
    <property type="match status" value="1"/>
</dbReference>
<evidence type="ECO:0000256" key="5">
    <source>
        <dbReference type="ARBA" id="ARBA00022786"/>
    </source>
</evidence>
<evidence type="ECO:0000313" key="9">
    <source>
        <dbReference type="EMBL" id="EFX62148.1"/>
    </source>
</evidence>
<dbReference type="GO" id="GO:0006508">
    <property type="term" value="P:proteolysis"/>
    <property type="evidence" value="ECO:0007669"/>
    <property type="project" value="UniProtKB-KW"/>
</dbReference>
<dbReference type="GO" id="GO:0016579">
    <property type="term" value="P:protein deubiquitination"/>
    <property type="evidence" value="ECO:0007669"/>
    <property type="project" value="InterPro"/>
</dbReference>
<dbReference type="InterPro" id="IPR001394">
    <property type="entry name" value="Peptidase_C19_UCH"/>
</dbReference>
<dbReference type="InterPro" id="IPR050185">
    <property type="entry name" value="Ub_carboxyl-term_hydrolase"/>
</dbReference>
<keyword evidence="5" id="KW-0833">Ubl conjugation pathway</keyword>
<dbReference type="KEGG" id="dpx:DAPPUDRAFT_120478"/>
<gene>
    <name evidence="9" type="ORF">DAPPUDRAFT_120478</name>
</gene>
<evidence type="ECO:0000256" key="6">
    <source>
        <dbReference type="ARBA" id="ARBA00022801"/>
    </source>
</evidence>
<evidence type="ECO:0000256" key="2">
    <source>
        <dbReference type="ARBA" id="ARBA00009085"/>
    </source>
</evidence>
<sequence>MIWCKFFYYKFDVEETSWSPLEETDEPLGHFIDHLYLVNARFVGGEQQDAGDFFLELYNYFAEALPNEVKPGLSQYFEGVIRQNVVCKLCGYETVTLQTMVIWPLPMTLRGYTLGDCLAEYLADENIKDWECFKCAHGEAVMKKTVVSWPRVFVICLQRFSNGEKNEAPLCFTEGWQSAEKEIEPDHEYLLQAAVTHLGEYKCSSNCCTWRRTVK</sequence>
<keyword evidence="10" id="KW-1185">Reference proteome</keyword>
<dbReference type="PANTHER" id="PTHR21646:SF24">
    <property type="entry name" value="UBIQUITIN CARBOXYL-TERMINAL HYDROLASE"/>
    <property type="match status" value="1"/>
</dbReference>